<dbReference type="GO" id="GO:0102810">
    <property type="term" value="F:glutarate-semialdehyde dehydrogenase (NADP+) activity"/>
    <property type="evidence" value="ECO:0007669"/>
    <property type="project" value="UniProtKB-EC"/>
</dbReference>
<dbReference type="EC" id="1.2.1.79" evidence="4"/>
<dbReference type="InterPro" id="IPR015590">
    <property type="entry name" value="Aldehyde_DH_dom"/>
</dbReference>
<evidence type="ECO:0000313" key="5">
    <source>
        <dbReference type="Proteomes" id="UP001242480"/>
    </source>
</evidence>
<dbReference type="EMBL" id="JAUSVX010000004">
    <property type="protein sequence ID" value="MDQ0469545.1"/>
    <property type="molecule type" value="Genomic_DNA"/>
</dbReference>
<dbReference type="EC" id="1.2.1.20" evidence="4"/>
<dbReference type="Pfam" id="PF00171">
    <property type="entry name" value="Aldedh"/>
    <property type="match status" value="1"/>
</dbReference>
<gene>
    <name evidence="4" type="ORF">QO011_002561</name>
</gene>
<dbReference type="PROSITE" id="PS00070">
    <property type="entry name" value="ALDEHYDE_DEHYDR_CYS"/>
    <property type="match status" value="1"/>
</dbReference>
<dbReference type="InterPro" id="IPR016161">
    <property type="entry name" value="Ald_DH/histidinol_DH"/>
</dbReference>
<evidence type="ECO:0000313" key="4">
    <source>
        <dbReference type="EMBL" id="MDQ0469545.1"/>
    </source>
</evidence>
<dbReference type="InterPro" id="IPR016163">
    <property type="entry name" value="Ald_DH_C"/>
</dbReference>
<dbReference type="InterPro" id="IPR050740">
    <property type="entry name" value="Aldehyde_DH_Superfamily"/>
</dbReference>
<dbReference type="Proteomes" id="UP001242480">
    <property type="component" value="Unassembled WGS sequence"/>
</dbReference>
<dbReference type="SUPFAM" id="SSF53720">
    <property type="entry name" value="ALDH-like"/>
    <property type="match status" value="1"/>
</dbReference>
<accession>A0ABU0J7H0</accession>
<dbReference type="Gene3D" id="3.40.605.10">
    <property type="entry name" value="Aldehyde Dehydrogenase, Chain A, domain 1"/>
    <property type="match status" value="1"/>
</dbReference>
<name>A0ABU0J7H0_9HYPH</name>
<proteinExistence type="inferred from homology"/>
<dbReference type="EC" id="1.2.1.16" evidence="4"/>
<evidence type="ECO:0000256" key="1">
    <source>
        <dbReference type="ARBA" id="ARBA00009986"/>
    </source>
</evidence>
<reference evidence="4 5" key="1">
    <citation type="submission" date="2023-07" db="EMBL/GenBank/DDBJ databases">
        <title>Genomic Encyclopedia of Type Strains, Phase IV (KMG-IV): sequencing the most valuable type-strain genomes for metagenomic binning, comparative biology and taxonomic classification.</title>
        <authorList>
            <person name="Goeker M."/>
        </authorList>
    </citation>
    <scope>NUCLEOTIDE SEQUENCE [LARGE SCALE GENOMIC DNA]</scope>
    <source>
        <strain evidence="4 5">DSM 19619</strain>
    </source>
</reference>
<evidence type="ECO:0000259" key="3">
    <source>
        <dbReference type="Pfam" id="PF00171"/>
    </source>
</evidence>
<keyword evidence="2 4" id="KW-0560">Oxidoreductase</keyword>
<dbReference type="InterPro" id="IPR016160">
    <property type="entry name" value="Ald_DH_CS_CYS"/>
</dbReference>
<dbReference type="Gene3D" id="3.40.309.10">
    <property type="entry name" value="Aldehyde Dehydrogenase, Chain A, domain 2"/>
    <property type="match status" value="1"/>
</dbReference>
<keyword evidence="5" id="KW-1185">Reference proteome</keyword>
<dbReference type="PANTHER" id="PTHR43353:SF5">
    <property type="entry name" value="SUCCINATE-SEMIALDEHYDE DEHYDROGENASE, MITOCHONDRIAL"/>
    <property type="match status" value="1"/>
</dbReference>
<evidence type="ECO:0000256" key="2">
    <source>
        <dbReference type="ARBA" id="ARBA00023002"/>
    </source>
</evidence>
<dbReference type="RefSeq" id="WP_307272365.1">
    <property type="nucleotide sequence ID" value="NZ_JAUSVX010000004.1"/>
</dbReference>
<comment type="similarity">
    <text evidence="1">Belongs to the aldehyde dehydrogenase family.</text>
</comment>
<dbReference type="GO" id="GO:0036243">
    <property type="term" value="F:succinate-semialdehyde dehydrogenase (NADP+) activity"/>
    <property type="evidence" value="ECO:0007669"/>
    <property type="project" value="UniProtKB-EC"/>
</dbReference>
<feature type="domain" description="Aldehyde dehydrogenase" evidence="3">
    <location>
        <begin position="13"/>
        <end position="474"/>
    </location>
</feature>
<dbReference type="PANTHER" id="PTHR43353">
    <property type="entry name" value="SUCCINATE-SEMIALDEHYDE DEHYDROGENASE, MITOCHONDRIAL"/>
    <property type="match status" value="1"/>
</dbReference>
<comment type="caution">
    <text evidence="4">The sequence shown here is derived from an EMBL/GenBank/DDBJ whole genome shotgun (WGS) entry which is preliminary data.</text>
</comment>
<organism evidence="4 5">
    <name type="scientific">Labrys wisconsinensis</name>
    <dbReference type="NCBI Taxonomy" id="425677"/>
    <lineage>
        <taxon>Bacteria</taxon>
        <taxon>Pseudomonadati</taxon>
        <taxon>Pseudomonadota</taxon>
        <taxon>Alphaproteobacteria</taxon>
        <taxon>Hyphomicrobiales</taxon>
        <taxon>Xanthobacteraceae</taxon>
        <taxon>Labrys</taxon>
    </lineage>
</organism>
<protein>
    <submittedName>
        <fullName evidence="4">Succinate-semialdehyde dehydrogenase/glutarate-semialdehyde dehydrogenase</fullName>
        <ecNumber evidence="4">1.2.1.16</ecNumber>
        <ecNumber evidence="4">1.2.1.20</ecNumber>
        <ecNumber evidence="4">1.2.1.79</ecNumber>
    </submittedName>
</protein>
<dbReference type="CDD" id="cd07103">
    <property type="entry name" value="ALDH_F5_SSADH_GabD"/>
    <property type="match status" value="1"/>
</dbReference>
<sequence length="479" mass="50327">MYERFGLFIDGAWRPARDGATLAVIDPADEEVIGTIPRAGPADLDDALAALAAAAPRWRAVSGWERSAVLRRIAAELRARAEEAAGMMSRETGKPLAEARGELAAAVDQFDWYADEARRIFGHSLDGREPQVRLQVRYDPVGPVAAFTAWNFPALLPARKIAAALAAGCPIVVKPSEETPSSLYVIAEAARAAGLPPGVLNVVTGAPPDIARHLIASPVIRKVSLTGSLAVGQALMRLCADGMKKMTMELGGHAPVLVFADADPVAAGIACARAKFRNAGQVCIAPSRFYVHESLYEPFARAMAGTAAALRVGHGRDAGVEVGPMVNARGRERVARLVEDALGRGAELLAGGGPPPGFNRGFFYAPTVLGRVPEGAAVLQEEPFGPVAPILPFAGFDEVVARANALPYGLAGYVFSRSLETATRAAEALEVGMVGVNDMLLAAAEIPFGGIKASGMGREGGRLGILDYLEPKYVKLRLA</sequence>
<dbReference type="InterPro" id="IPR016162">
    <property type="entry name" value="Ald_DH_N"/>
</dbReference>